<dbReference type="EMBL" id="PDOE01000006">
    <property type="protein sequence ID" value="RKL66622.1"/>
    <property type="molecule type" value="Genomic_DNA"/>
</dbReference>
<proteinExistence type="predicted"/>
<dbReference type="RefSeq" id="WP_110935901.1">
    <property type="nucleotide sequence ID" value="NZ_PDOE01000006.1"/>
</dbReference>
<dbReference type="Pfam" id="PF13143">
    <property type="entry name" value="DUF3986"/>
    <property type="match status" value="1"/>
</dbReference>
<gene>
    <name evidence="1" type="ORF">CR203_15165</name>
</gene>
<dbReference type="InterPro" id="IPR025047">
    <property type="entry name" value="DUF3986"/>
</dbReference>
<reference evidence="1 2" key="1">
    <citation type="submission" date="2017-10" db="EMBL/GenBank/DDBJ databases">
        <title>Bacillus sp. nov., a halophilic bacterium isolated from a Keqin Lake.</title>
        <authorList>
            <person name="Wang H."/>
        </authorList>
    </citation>
    <scope>NUCLEOTIDE SEQUENCE [LARGE SCALE GENOMIC DNA]</scope>
    <source>
        <strain evidence="1 2">KCTC 13187</strain>
    </source>
</reference>
<dbReference type="OrthoDB" id="2620614at2"/>
<protein>
    <recommendedName>
        <fullName evidence="3">DUF3986 domain-containing protein</fullName>
    </recommendedName>
</protein>
<evidence type="ECO:0000313" key="1">
    <source>
        <dbReference type="EMBL" id="RKL66622.1"/>
    </source>
</evidence>
<dbReference type="AlphaFoldDB" id="A0A3A9K7W2"/>
<evidence type="ECO:0000313" key="2">
    <source>
        <dbReference type="Proteomes" id="UP000281498"/>
    </source>
</evidence>
<organism evidence="1 2">
    <name type="scientific">Salipaludibacillus neizhouensis</name>
    <dbReference type="NCBI Taxonomy" id="885475"/>
    <lineage>
        <taxon>Bacteria</taxon>
        <taxon>Bacillati</taxon>
        <taxon>Bacillota</taxon>
        <taxon>Bacilli</taxon>
        <taxon>Bacillales</taxon>
        <taxon>Bacillaceae</taxon>
    </lineage>
</organism>
<evidence type="ECO:0008006" key="3">
    <source>
        <dbReference type="Google" id="ProtNLM"/>
    </source>
</evidence>
<accession>A0A3A9K7W2</accession>
<sequence>MVKILLFDQRYHLHVGYYDNSKDIEAICLKVLNEDIWCMFLDNDFYKLPLPGSDYPSLESFGLLIGIFNFTTKEMSYDIGAKLFEDFLKTENII</sequence>
<keyword evidence="2" id="KW-1185">Reference proteome</keyword>
<dbReference type="Proteomes" id="UP000281498">
    <property type="component" value="Unassembled WGS sequence"/>
</dbReference>
<comment type="caution">
    <text evidence="1">The sequence shown here is derived from an EMBL/GenBank/DDBJ whole genome shotgun (WGS) entry which is preliminary data.</text>
</comment>
<name>A0A3A9K7W2_9BACI</name>